<sequence>MLRKGEEIWCYFVHPILSSSGAGVNARNIRFRALNGGHDPERRASR</sequence>
<gene>
    <name evidence="1" type="ORF">LptCag_1871</name>
</gene>
<accession>A0A094YJ00</accession>
<name>A0A094YJ00_9BACT</name>
<dbReference type="EMBL" id="JPGK01000008">
    <property type="protein sequence ID" value="KGA93176.1"/>
    <property type="molecule type" value="Genomic_DNA"/>
</dbReference>
<evidence type="ECO:0000313" key="2">
    <source>
        <dbReference type="Proteomes" id="UP000029452"/>
    </source>
</evidence>
<organism evidence="1 2">
    <name type="scientific">Leptospirillum ferriphilum</name>
    <dbReference type="NCBI Taxonomy" id="178606"/>
    <lineage>
        <taxon>Bacteria</taxon>
        <taxon>Pseudomonadati</taxon>
        <taxon>Nitrospirota</taxon>
        <taxon>Nitrospiria</taxon>
        <taxon>Nitrospirales</taxon>
        <taxon>Nitrospiraceae</taxon>
        <taxon>Leptospirillum</taxon>
    </lineage>
</organism>
<dbReference type="Proteomes" id="UP000029452">
    <property type="component" value="Unassembled WGS sequence"/>
</dbReference>
<protein>
    <submittedName>
        <fullName evidence="1">Uncharacterized protein</fullName>
    </submittedName>
</protein>
<proteinExistence type="predicted"/>
<comment type="caution">
    <text evidence="1">The sequence shown here is derived from an EMBL/GenBank/DDBJ whole genome shotgun (WGS) entry which is preliminary data.</text>
</comment>
<dbReference type="PATRIC" id="fig|178606.4.peg.2125"/>
<reference evidence="1 2" key="1">
    <citation type="submission" date="2014-06" db="EMBL/GenBank/DDBJ databases">
        <title>Draft genome sequence of iron oxidizing acidophile Leptospirillum ferriphilum DSM14647.</title>
        <authorList>
            <person name="Cardenas J.P."/>
            <person name="Lazcano M."/>
            <person name="Ossandon F.J."/>
            <person name="Corbett M."/>
            <person name="Holmes D.S."/>
            <person name="Watkin E."/>
        </authorList>
    </citation>
    <scope>NUCLEOTIDE SEQUENCE [LARGE SCALE GENOMIC DNA]</scope>
    <source>
        <strain evidence="1 2">DSM 14647</strain>
    </source>
</reference>
<evidence type="ECO:0000313" key="1">
    <source>
        <dbReference type="EMBL" id="KGA93176.1"/>
    </source>
</evidence>
<dbReference type="AlphaFoldDB" id="A0A094YJ00"/>